<reference evidence="6" key="1">
    <citation type="submission" date="2022-06" db="EMBL/GenBank/DDBJ databases">
        <title>Ornithinimicrobium HY1793.</title>
        <authorList>
            <person name="Huang Y."/>
        </authorList>
    </citation>
    <scope>NUCLEOTIDE SEQUENCE</scope>
    <source>
        <strain evidence="6">HY1793</strain>
    </source>
</reference>
<dbReference type="InterPro" id="IPR009057">
    <property type="entry name" value="Homeodomain-like_sf"/>
</dbReference>
<dbReference type="PROSITE" id="PS50977">
    <property type="entry name" value="HTH_TETR_2"/>
    <property type="match status" value="1"/>
</dbReference>
<dbReference type="InterPro" id="IPR050109">
    <property type="entry name" value="HTH-type_TetR-like_transc_reg"/>
</dbReference>
<evidence type="ECO:0000256" key="3">
    <source>
        <dbReference type="ARBA" id="ARBA00023163"/>
    </source>
</evidence>
<dbReference type="PRINTS" id="PR00455">
    <property type="entry name" value="HTHTETR"/>
</dbReference>
<sequence>MTGTQHVHATQADTLLRSIMLIRDSHGSASAGGGTKERVLLEAVELIAINGYQTTSMRQIAERAGIRAASIYNHFPSKDALVVSALQWIFDDFVAFIAEPMTRHEPAVRTLETLVRRHALYQFQFPHRMDSWRIILETDQLAAVVPDQARSAVQVKRDLLIDLCEALTRAAYPTLQQPRERVRAVNTLCGRASWWFDGDLNDLPAMTDLIWSLAVSIFTSPLAQEP</sequence>
<dbReference type="EMBL" id="CP099489">
    <property type="protein sequence ID" value="USQ81233.1"/>
    <property type="molecule type" value="Genomic_DNA"/>
</dbReference>
<evidence type="ECO:0000313" key="6">
    <source>
        <dbReference type="EMBL" id="USQ81233.1"/>
    </source>
</evidence>
<evidence type="ECO:0000256" key="4">
    <source>
        <dbReference type="PROSITE-ProRule" id="PRU00335"/>
    </source>
</evidence>
<dbReference type="Gene3D" id="1.10.357.10">
    <property type="entry name" value="Tetracycline Repressor, domain 2"/>
    <property type="match status" value="1"/>
</dbReference>
<keyword evidence="7" id="KW-1185">Reference proteome</keyword>
<keyword evidence="3" id="KW-0804">Transcription</keyword>
<feature type="DNA-binding region" description="H-T-H motif" evidence="4">
    <location>
        <begin position="56"/>
        <end position="75"/>
    </location>
</feature>
<gene>
    <name evidence="6" type="ORF">NF556_06210</name>
</gene>
<evidence type="ECO:0000256" key="1">
    <source>
        <dbReference type="ARBA" id="ARBA00023015"/>
    </source>
</evidence>
<dbReference type="PANTHER" id="PTHR30055:SF234">
    <property type="entry name" value="HTH-TYPE TRANSCRIPTIONAL REGULATOR BETI"/>
    <property type="match status" value="1"/>
</dbReference>
<dbReference type="Pfam" id="PF00440">
    <property type="entry name" value="TetR_N"/>
    <property type="match status" value="1"/>
</dbReference>
<evidence type="ECO:0000313" key="7">
    <source>
        <dbReference type="Proteomes" id="UP001056455"/>
    </source>
</evidence>
<keyword evidence="2 4" id="KW-0238">DNA-binding</keyword>
<organism evidence="6 7">
    <name type="scientific">Ornithinimicrobium faecis</name>
    <dbReference type="NCBI Taxonomy" id="2934158"/>
    <lineage>
        <taxon>Bacteria</taxon>
        <taxon>Bacillati</taxon>
        <taxon>Actinomycetota</taxon>
        <taxon>Actinomycetes</taxon>
        <taxon>Micrococcales</taxon>
        <taxon>Ornithinimicrobiaceae</taxon>
        <taxon>Ornithinimicrobium</taxon>
    </lineage>
</organism>
<proteinExistence type="predicted"/>
<name>A0ABY4YWU0_9MICO</name>
<protein>
    <submittedName>
        <fullName evidence="6">TetR/AcrR family transcriptional regulator</fullName>
    </submittedName>
</protein>
<keyword evidence="1" id="KW-0805">Transcription regulation</keyword>
<dbReference type="SUPFAM" id="SSF46689">
    <property type="entry name" value="Homeodomain-like"/>
    <property type="match status" value="1"/>
</dbReference>
<dbReference type="Proteomes" id="UP001056455">
    <property type="component" value="Chromosome"/>
</dbReference>
<accession>A0ABY4YWU0</accession>
<feature type="domain" description="HTH tetR-type" evidence="5">
    <location>
        <begin position="33"/>
        <end position="93"/>
    </location>
</feature>
<dbReference type="RefSeq" id="WP_252594617.1">
    <property type="nucleotide sequence ID" value="NZ_CP099489.1"/>
</dbReference>
<evidence type="ECO:0000256" key="2">
    <source>
        <dbReference type="ARBA" id="ARBA00023125"/>
    </source>
</evidence>
<evidence type="ECO:0000259" key="5">
    <source>
        <dbReference type="PROSITE" id="PS50977"/>
    </source>
</evidence>
<dbReference type="Gene3D" id="1.10.10.60">
    <property type="entry name" value="Homeodomain-like"/>
    <property type="match status" value="1"/>
</dbReference>
<dbReference type="PANTHER" id="PTHR30055">
    <property type="entry name" value="HTH-TYPE TRANSCRIPTIONAL REGULATOR RUTR"/>
    <property type="match status" value="1"/>
</dbReference>
<dbReference type="InterPro" id="IPR001647">
    <property type="entry name" value="HTH_TetR"/>
</dbReference>